<feature type="region of interest" description="Disordered" evidence="1">
    <location>
        <begin position="44"/>
        <end position="65"/>
    </location>
</feature>
<keyword evidence="3" id="KW-1185">Reference proteome</keyword>
<sequence>MAEEPMVGSDRPESASIHQFLKRLRIPAEQHEICCNKSSRFHEVVQSQEKGMRNSHHRPKGRNGS</sequence>
<proteinExistence type="predicted"/>
<dbReference type="EMBL" id="PDNC01000084">
    <property type="protein sequence ID" value="PGH00520.1"/>
    <property type="molecule type" value="Genomic_DNA"/>
</dbReference>
<evidence type="ECO:0000256" key="1">
    <source>
        <dbReference type="SAM" id="MobiDB-lite"/>
    </source>
</evidence>
<gene>
    <name evidence="2" type="ORF">GX51_05735</name>
</gene>
<feature type="compositionally biased region" description="Basic residues" evidence="1">
    <location>
        <begin position="53"/>
        <end position="65"/>
    </location>
</feature>
<organism evidence="2 3">
    <name type="scientific">Blastomyces parvus</name>
    <dbReference type="NCBI Taxonomy" id="2060905"/>
    <lineage>
        <taxon>Eukaryota</taxon>
        <taxon>Fungi</taxon>
        <taxon>Dikarya</taxon>
        <taxon>Ascomycota</taxon>
        <taxon>Pezizomycotina</taxon>
        <taxon>Eurotiomycetes</taxon>
        <taxon>Eurotiomycetidae</taxon>
        <taxon>Onygenales</taxon>
        <taxon>Ajellomycetaceae</taxon>
        <taxon>Blastomyces</taxon>
    </lineage>
</organism>
<dbReference type="Proteomes" id="UP000224080">
    <property type="component" value="Unassembled WGS sequence"/>
</dbReference>
<reference evidence="2 3" key="1">
    <citation type="submission" date="2017-10" db="EMBL/GenBank/DDBJ databases">
        <title>Comparative genomics in systemic dimorphic fungi from Ajellomycetaceae.</title>
        <authorList>
            <person name="Munoz J.F."/>
            <person name="Mcewen J.G."/>
            <person name="Clay O.K."/>
            <person name="Cuomo C.A."/>
        </authorList>
    </citation>
    <scope>NUCLEOTIDE SEQUENCE [LARGE SCALE GENOMIC DNA]</scope>
    <source>
        <strain evidence="2 3">UAMH130</strain>
    </source>
</reference>
<dbReference type="AlphaFoldDB" id="A0A2B7WVB1"/>
<comment type="caution">
    <text evidence="2">The sequence shown here is derived from an EMBL/GenBank/DDBJ whole genome shotgun (WGS) entry which is preliminary data.</text>
</comment>
<protein>
    <submittedName>
        <fullName evidence="2">Uncharacterized protein</fullName>
    </submittedName>
</protein>
<evidence type="ECO:0000313" key="2">
    <source>
        <dbReference type="EMBL" id="PGH00520.1"/>
    </source>
</evidence>
<evidence type="ECO:0000313" key="3">
    <source>
        <dbReference type="Proteomes" id="UP000224080"/>
    </source>
</evidence>
<accession>A0A2B7WVB1</accession>
<name>A0A2B7WVB1_9EURO</name>